<proteinExistence type="predicted"/>
<dbReference type="InterPro" id="IPR046867">
    <property type="entry name" value="AldOxase/xan_DH_MoCoBD2"/>
</dbReference>
<evidence type="ECO:0000313" key="2">
    <source>
        <dbReference type="EMBL" id="EQD36645.1"/>
    </source>
</evidence>
<dbReference type="PANTHER" id="PTHR47495">
    <property type="entry name" value="ALDEHYDE DEHYDROGENASE"/>
    <property type="match status" value="1"/>
</dbReference>
<dbReference type="Pfam" id="PF20256">
    <property type="entry name" value="MoCoBD_2"/>
    <property type="match status" value="1"/>
</dbReference>
<evidence type="ECO:0000259" key="1">
    <source>
        <dbReference type="Pfam" id="PF20256"/>
    </source>
</evidence>
<accession>T1A467</accession>
<dbReference type="EC" id="1.-.-.-" evidence="2"/>
<feature type="domain" description="Aldehyde oxidase/xanthine dehydrogenase second molybdopterin binding" evidence="1">
    <location>
        <begin position="18"/>
        <end position="184"/>
    </location>
</feature>
<feature type="non-terminal residue" evidence="2">
    <location>
        <position position="192"/>
    </location>
</feature>
<reference evidence="2" key="2">
    <citation type="journal article" date="2014" name="ISME J.">
        <title>Microbial stratification in low pH oxic and suboxic macroscopic growths along an acid mine drainage.</title>
        <authorList>
            <person name="Mendez-Garcia C."/>
            <person name="Mesa V."/>
            <person name="Sprenger R.R."/>
            <person name="Richter M."/>
            <person name="Diez M.S."/>
            <person name="Solano J."/>
            <person name="Bargiela R."/>
            <person name="Golyshina O.V."/>
            <person name="Manteca A."/>
            <person name="Ramos J.L."/>
            <person name="Gallego J.R."/>
            <person name="Llorente I."/>
            <person name="Martins Dos Santos V.A."/>
            <person name="Jensen O.N."/>
            <person name="Pelaez A.I."/>
            <person name="Sanchez J."/>
            <person name="Ferrer M."/>
        </authorList>
    </citation>
    <scope>NUCLEOTIDE SEQUENCE</scope>
</reference>
<dbReference type="InterPro" id="IPR052516">
    <property type="entry name" value="N-heterocyclic_Hydroxylase"/>
</dbReference>
<dbReference type="AlphaFoldDB" id="T1A467"/>
<dbReference type="Gene3D" id="3.30.365.10">
    <property type="entry name" value="Aldehyde oxidase/xanthine dehydrogenase, molybdopterin binding domain"/>
    <property type="match status" value="1"/>
</dbReference>
<sequence length="192" mass="20495">RERIDSSPVRREERRIGAERFGWSRRLAPGSGQGALKRGLGMAQSHWPALIHTNCACEVRILRDGSVEVRSSVQDIGTGIGTVLAQVVAEELGLTPDDIVVRIGDTDFPAGPPSYGSRTTASLTPPARNAAHQALRKLLAAIAPTLGTTPEKLTVRNGRISTSDGRHSIGFREAAGRLRTEQVGAVASRSDD</sequence>
<dbReference type="GO" id="GO:0016491">
    <property type="term" value="F:oxidoreductase activity"/>
    <property type="evidence" value="ECO:0007669"/>
    <property type="project" value="UniProtKB-KW"/>
</dbReference>
<protein>
    <submittedName>
        <fullName evidence="2">Aldehyde oxidase and xanthine dehydrogenase, molybdopterin binding domain protein</fullName>
        <ecNumber evidence="2">1.-.-.-</ecNumber>
    </submittedName>
</protein>
<dbReference type="PANTHER" id="PTHR47495:SF1">
    <property type="entry name" value="BLL3820 PROTEIN"/>
    <property type="match status" value="1"/>
</dbReference>
<dbReference type="EMBL" id="AUZZ01008712">
    <property type="protein sequence ID" value="EQD36645.1"/>
    <property type="molecule type" value="Genomic_DNA"/>
</dbReference>
<gene>
    <name evidence="2" type="ORF">B2A_12081</name>
</gene>
<comment type="caution">
    <text evidence="2">The sequence shown here is derived from an EMBL/GenBank/DDBJ whole genome shotgun (WGS) entry which is preliminary data.</text>
</comment>
<reference evidence="2" key="1">
    <citation type="submission" date="2013-08" db="EMBL/GenBank/DDBJ databases">
        <authorList>
            <person name="Mendez C."/>
            <person name="Richter M."/>
            <person name="Ferrer M."/>
            <person name="Sanchez J."/>
        </authorList>
    </citation>
    <scope>NUCLEOTIDE SEQUENCE</scope>
</reference>
<dbReference type="InterPro" id="IPR037165">
    <property type="entry name" value="AldOxase/xan_DH_Mopterin-bd_sf"/>
</dbReference>
<name>T1A467_9ZZZZ</name>
<organism evidence="2">
    <name type="scientific">mine drainage metagenome</name>
    <dbReference type="NCBI Taxonomy" id="410659"/>
    <lineage>
        <taxon>unclassified sequences</taxon>
        <taxon>metagenomes</taxon>
        <taxon>ecological metagenomes</taxon>
    </lineage>
</organism>
<keyword evidence="2" id="KW-0560">Oxidoreductase</keyword>
<dbReference type="SUPFAM" id="SSF56003">
    <property type="entry name" value="Molybdenum cofactor-binding domain"/>
    <property type="match status" value="1"/>
</dbReference>
<feature type="non-terminal residue" evidence="2">
    <location>
        <position position="1"/>
    </location>
</feature>